<proteinExistence type="predicted"/>
<dbReference type="EMBL" id="HBUF01306984">
    <property type="protein sequence ID" value="CAG6692394.1"/>
    <property type="molecule type" value="Transcribed_RNA"/>
</dbReference>
<reference evidence="1" key="1">
    <citation type="submission" date="2021-05" db="EMBL/GenBank/DDBJ databases">
        <authorList>
            <person name="Alioto T."/>
            <person name="Alioto T."/>
            <person name="Gomez Garrido J."/>
        </authorList>
    </citation>
    <scope>NUCLEOTIDE SEQUENCE</scope>
</reference>
<organism evidence="1">
    <name type="scientific">Cacopsylla melanoneura</name>
    <dbReference type="NCBI Taxonomy" id="428564"/>
    <lineage>
        <taxon>Eukaryota</taxon>
        <taxon>Metazoa</taxon>
        <taxon>Ecdysozoa</taxon>
        <taxon>Arthropoda</taxon>
        <taxon>Hexapoda</taxon>
        <taxon>Insecta</taxon>
        <taxon>Pterygota</taxon>
        <taxon>Neoptera</taxon>
        <taxon>Paraneoptera</taxon>
        <taxon>Hemiptera</taxon>
        <taxon>Sternorrhyncha</taxon>
        <taxon>Psylloidea</taxon>
        <taxon>Psyllidae</taxon>
        <taxon>Psyllinae</taxon>
        <taxon>Cacopsylla</taxon>
    </lineage>
</organism>
<evidence type="ECO:0000313" key="1">
    <source>
        <dbReference type="EMBL" id="CAG6692394.1"/>
    </source>
</evidence>
<sequence>MPKIKLIKWCCPIKRQATLLRYMLSSPIRGNSRPGRLRQCMPIKPERVLCRLSSHMENHGLSIVIDVVLDIFRDSVPRTISCVQIVTNQTISLSPAGTTNGSSTENLKYMVLSVLTSHWNLTPINRSGLVRWCLFCHLVQLADGCKSLP</sequence>
<protein>
    <submittedName>
        <fullName evidence="1">Uncharacterized protein</fullName>
    </submittedName>
</protein>
<name>A0A8D8TQX6_9HEMI</name>
<dbReference type="AlphaFoldDB" id="A0A8D8TQX6"/>
<accession>A0A8D8TQX6</accession>